<evidence type="ECO:0000313" key="8">
    <source>
        <dbReference type="EMBL" id="BAG16870.1"/>
    </source>
</evidence>
<evidence type="ECO:0000256" key="5">
    <source>
        <dbReference type="ARBA" id="ARBA00023210"/>
    </source>
</evidence>
<evidence type="ECO:0000256" key="6">
    <source>
        <dbReference type="ARBA" id="ARBA00023306"/>
    </source>
</evidence>
<dbReference type="GO" id="GO:0000917">
    <property type="term" value="P:division septum assembly"/>
    <property type="evidence" value="ECO:0007669"/>
    <property type="project" value="UniProtKB-KW"/>
</dbReference>
<dbReference type="EMBL" id="AP009493">
    <property type="protein sequence ID" value="BAG23925.1"/>
    <property type="molecule type" value="Genomic_DNA"/>
</dbReference>
<feature type="region of interest" description="Disordered" evidence="7">
    <location>
        <begin position="454"/>
        <end position="504"/>
    </location>
</feature>
<proteinExistence type="inferred from homology"/>
<gene>
    <name evidence="8" type="ordered locus">SGR_41t</name>
    <name evidence="9" type="ordered locus">SGR_7098t</name>
</gene>
<evidence type="ECO:0008006" key="11">
    <source>
        <dbReference type="Google" id="ProtNLM"/>
    </source>
</evidence>
<keyword evidence="4" id="KW-0749">Sporulation</keyword>
<evidence type="ECO:0000313" key="10">
    <source>
        <dbReference type="Proteomes" id="UP000001685"/>
    </source>
</evidence>
<dbReference type="KEGG" id="sgr:SGR_41t"/>
<reference evidence="8" key="4">
    <citation type="journal article" date="2008" name="Microbiology">
        <title>Conditionally positive effect of the TetR-family transcriptional regulator AtrA on streptomycin production by Streptomyces griseus.</title>
        <authorList>
            <person name="Hirano S."/>
            <person name="Tanaka K."/>
            <person name="Ohnishi Y."/>
            <person name="Horinouchi S."/>
        </authorList>
    </citation>
    <scope>NUCLEOTIDE SEQUENCE</scope>
    <source>
        <strain evidence="8">NBRC 13350</strain>
    </source>
</reference>
<evidence type="ECO:0000256" key="3">
    <source>
        <dbReference type="ARBA" id="ARBA00022618"/>
    </source>
</evidence>
<sequence>MSLHHDNAMPTADDDEFAALMAASSLRAPHVRALSDPIPNEARSRLRETAEGPDTEQEPTACETQEATADAGDGDHSEEEPLATYRAGTWQPPALSRFLTEVYRRLPWTIDRGPHGHHTSALHIRPLLAADLLETTRATDILVWLSREPDNDRHYLVTPTGAALAPTLLPCATDRSPTYSSARALLRLALPQWQKEYLLDARPGTGSPDFRLACTSLGPSASLAWVDSAIRFQTTRDECSAFRWVGDSEKHAPDADSRHRLHTLLSQAYESALVYYAAREPGGNLRPFDQLVRTPGTADPTDTGAPAPALASLTAGRLTDLLQPVQPPHLEQLHPHPADRWTGCRISTNPDRFPAGAWRPLLLGALADSPWAPRKTGQRLITGEAAPGSPTPQDATPMIDVPLTPAHLLIAADSAVSLDQAHRHTIPEQVPTPPDLDAYTAQPGSLLLLPATTSTAAGHGDNREAVHWTPRTERDFPSEGGSSGPSKFPDNDSRTPKLWSTKTEDGVDDLEQRMQLWMRQHDTEDDRGDRILIELVYRTKDPHAVTAVFYTGTEEELEWTFARELLADGLHTSVGLGDVIVWPGPEGPGDTQRIFIRLRPPGSTALLSLDRDDALEFLEATHPLLHNPRATARTAVLPAWEQELRDLICPGTGE</sequence>
<keyword evidence="5" id="KW-0717">Septation</keyword>
<dbReference type="Proteomes" id="UP000001685">
    <property type="component" value="Chromosome"/>
</dbReference>
<dbReference type="RefSeq" id="WP_012377457.1">
    <property type="nucleotide sequence ID" value="NC_010572.1"/>
</dbReference>
<evidence type="ECO:0000313" key="9">
    <source>
        <dbReference type="EMBL" id="BAG23925.1"/>
    </source>
</evidence>
<dbReference type="KEGG" id="sgr:SGR_7098t"/>
<evidence type="ECO:0000256" key="7">
    <source>
        <dbReference type="SAM" id="MobiDB-lite"/>
    </source>
</evidence>
<comment type="similarity">
    <text evidence="2">Belongs to the SsgA family.</text>
</comment>
<reference evidence="10" key="1">
    <citation type="journal article" date="2008" name="J. Bacteriol.">
        <title>Genome sequence of the streptomycin-producing microorganism Streptomyces griseus IFO 13350.</title>
        <authorList>
            <person name="Ohnishi Y."/>
            <person name="Ishikawa J."/>
            <person name="Hara H."/>
            <person name="Suzuki H."/>
            <person name="Ikenoya M."/>
            <person name="Ikeda H."/>
            <person name="Yamashita A."/>
            <person name="Hattori M."/>
            <person name="Horinouchi S."/>
        </authorList>
    </citation>
    <scope>NUCLEOTIDE SEQUENCE [LARGE SCALE GENOMIC DNA]</scope>
    <source>
        <strain evidence="10">JCM 4626 / NBRC 13350</strain>
    </source>
</reference>
<comment type="subcellular location">
    <subcellularLocation>
        <location evidence="1">Cell septum</location>
    </subcellularLocation>
</comment>
<dbReference type="Pfam" id="PF04686">
    <property type="entry name" value="SsgA"/>
    <property type="match status" value="1"/>
</dbReference>
<dbReference type="InterPro" id="IPR006776">
    <property type="entry name" value="SsgB"/>
</dbReference>
<keyword evidence="3" id="KW-0132">Cell division</keyword>
<dbReference type="InterPro" id="IPR038658">
    <property type="entry name" value="SsgB_sf"/>
</dbReference>
<dbReference type="GO" id="GO:0030428">
    <property type="term" value="C:cell septum"/>
    <property type="evidence" value="ECO:0007669"/>
    <property type="project" value="UniProtKB-SubCell"/>
</dbReference>
<evidence type="ECO:0000256" key="4">
    <source>
        <dbReference type="ARBA" id="ARBA00022969"/>
    </source>
</evidence>
<dbReference type="AlphaFoldDB" id="B1VLW9"/>
<keyword evidence="6" id="KW-0131">Cell cycle</keyword>
<feature type="region of interest" description="Disordered" evidence="7">
    <location>
        <begin position="28"/>
        <end position="79"/>
    </location>
</feature>
<dbReference type="GO" id="GO:0030435">
    <property type="term" value="P:sporulation resulting in formation of a cellular spore"/>
    <property type="evidence" value="ECO:0007669"/>
    <property type="project" value="UniProtKB-KW"/>
</dbReference>
<evidence type="ECO:0000256" key="2">
    <source>
        <dbReference type="ARBA" id="ARBA00009323"/>
    </source>
</evidence>
<evidence type="ECO:0000256" key="1">
    <source>
        <dbReference type="ARBA" id="ARBA00004431"/>
    </source>
</evidence>
<name>B1VLW9_STRGG</name>
<organism evidence="8 10">
    <name type="scientific">Streptomyces griseus subsp. griseus (strain JCM 4626 / CBS 651.72 / NBRC 13350 / KCC S-0626 / ISP 5235)</name>
    <dbReference type="NCBI Taxonomy" id="455632"/>
    <lineage>
        <taxon>Bacteria</taxon>
        <taxon>Bacillati</taxon>
        <taxon>Actinomycetota</taxon>
        <taxon>Actinomycetes</taxon>
        <taxon>Kitasatosporales</taxon>
        <taxon>Streptomycetaceae</taxon>
        <taxon>Streptomyces</taxon>
    </lineage>
</organism>
<reference evidence="8" key="2">
    <citation type="journal article" date="2008" name="J. Bacteriol.">
        <title>The genome sequence of the streptomycin-producing microorganism Streptomyces griseus IFO 13350.</title>
        <authorList>
            <person name="Ohnishi Y."/>
            <person name="Ishikawa J."/>
            <person name="Hara H."/>
            <person name="Suzuki H."/>
            <person name="Ikenoya M."/>
            <person name="Ikeda H."/>
            <person name="Yamashita A."/>
            <person name="Hattori M."/>
            <person name="Horinouchi S."/>
        </authorList>
    </citation>
    <scope>NUCLEOTIDE SEQUENCE</scope>
    <source>
        <strain evidence="8">NBRC 13350</strain>
    </source>
</reference>
<dbReference type="HOGENOM" id="CLU_419143_0_0_11"/>
<reference evidence="8" key="3">
    <citation type="journal article" date="2008" name="J. Biol. Chem.">
        <title>Phenolic lipids synthesized by type III polyketide synthase confer penicillin resistance on Streptomyces griseus.</title>
        <authorList>
            <person name="Funabashi M."/>
            <person name="Funa N."/>
            <person name="Horinouchi S."/>
        </authorList>
    </citation>
    <scope>NUCLEOTIDE SEQUENCE</scope>
    <source>
        <strain evidence="8">NBRC 13350</strain>
    </source>
</reference>
<accession>B1VLW9</accession>
<protein>
    <recommendedName>
        <fullName evidence="11">Cell division protein, regulatory protein</fullName>
    </recommendedName>
</protein>
<feature type="compositionally biased region" description="Basic and acidic residues" evidence="7">
    <location>
        <begin position="460"/>
        <end position="477"/>
    </location>
</feature>
<dbReference type="EMBL" id="AP009493">
    <property type="protein sequence ID" value="BAG16870.1"/>
    <property type="molecule type" value="Genomic_DNA"/>
</dbReference>
<dbReference type="Gene3D" id="2.30.31.20">
    <property type="entry name" value="Sporulation-specific cell division protein SsgB"/>
    <property type="match status" value="1"/>
</dbReference>